<keyword evidence="2" id="KW-1185">Reference proteome</keyword>
<dbReference type="AlphaFoldDB" id="A0A0D0AUR3"/>
<name>A0A0D0AUR3_9AGAR</name>
<protein>
    <submittedName>
        <fullName evidence="1">Uncharacterized protein</fullName>
    </submittedName>
</protein>
<dbReference type="Proteomes" id="UP000053593">
    <property type="component" value="Unassembled WGS sequence"/>
</dbReference>
<proteinExistence type="predicted"/>
<dbReference type="HOGENOM" id="CLU_2904404_0_0_1"/>
<dbReference type="EMBL" id="KN834817">
    <property type="protein sequence ID" value="KIK54290.1"/>
    <property type="molecule type" value="Genomic_DNA"/>
</dbReference>
<accession>A0A0D0AUR3</accession>
<gene>
    <name evidence="1" type="ORF">GYMLUDRAFT_906217</name>
</gene>
<reference evidence="1 2" key="1">
    <citation type="submission" date="2014-04" db="EMBL/GenBank/DDBJ databases">
        <title>Evolutionary Origins and Diversification of the Mycorrhizal Mutualists.</title>
        <authorList>
            <consortium name="DOE Joint Genome Institute"/>
            <consortium name="Mycorrhizal Genomics Consortium"/>
            <person name="Kohler A."/>
            <person name="Kuo A."/>
            <person name="Nagy L.G."/>
            <person name="Floudas D."/>
            <person name="Copeland A."/>
            <person name="Barry K.W."/>
            <person name="Cichocki N."/>
            <person name="Veneault-Fourrey C."/>
            <person name="LaButti K."/>
            <person name="Lindquist E.A."/>
            <person name="Lipzen A."/>
            <person name="Lundell T."/>
            <person name="Morin E."/>
            <person name="Murat C."/>
            <person name="Riley R."/>
            <person name="Ohm R."/>
            <person name="Sun H."/>
            <person name="Tunlid A."/>
            <person name="Henrissat B."/>
            <person name="Grigoriev I.V."/>
            <person name="Hibbett D.S."/>
            <person name="Martin F."/>
        </authorList>
    </citation>
    <scope>NUCLEOTIDE SEQUENCE [LARGE SCALE GENOMIC DNA]</scope>
    <source>
        <strain evidence="1 2">FD-317 M1</strain>
    </source>
</reference>
<evidence type="ECO:0000313" key="2">
    <source>
        <dbReference type="Proteomes" id="UP000053593"/>
    </source>
</evidence>
<evidence type="ECO:0000313" key="1">
    <source>
        <dbReference type="EMBL" id="KIK54290.1"/>
    </source>
</evidence>
<organism evidence="1 2">
    <name type="scientific">Collybiopsis luxurians FD-317 M1</name>
    <dbReference type="NCBI Taxonomy" id="944289"/>
    <lineage>
        <taxon>Eukaryota</taxon>
        <taxon>Fungi</taxon>
        <taxon>Dikarya</taxon>
        <taxon>Basidiomycota</taxon>
        <taxon>Agaricomycotina</taxon>
        <taxon>Agaricomycetes</taxon>
        <taxon>Agaricomycetidae</taxon>
        <taxon>Agaricales</taxon>
        <taxon>Marasmiineae</taxon>
        <taxon>Omphalotaceae</taxon>
        <taxon>Collybiopsis</taxon>
        <taxon>Collybiopsis luxurians</taxon>
    </lineage>
</organism>
<sequence length="62" mass="6745">MDSMLSTTDPGELLSNLLLCDGDLNGINNDTIGILYPDIENILNIQIVHAPSTFVLSNSNFH</sequence>